<proteinExistence type="predicted"/>
<evidence type="ECO:0000256" key="3">
    <source>
        <dbReference type="ARBA" id="ARBA00023163"/>
    </source>
</evidence>
<dbReference type="InterPro" id="IPR035418">
    <property type="entry name" value="AraC-bd_2"/>
</dbReference>
<organism evidence="5 6">
    <name type="scientific">Rhizobium alvei</name>
    <dbReference type="NCBI Taxonomy" id="1132659"/>
    <lineage>
        <taxon>Bacteria</taxon>
        <taxon>Pseudomonadati</taxon>
        <taxon>Pseudomonadota</taxon>
        <taxon>Alphaproteobacteria</taxon>
        <taxon>Hyphomicrobiales</taxon>
        <taxon>Rhizobiaceae</taxon>
        <taxon>Rhizobium/Agrobacterium group</taxon>
        <taxon>Rhizobium</taxon>
    </lineage>
</organism>
<dbReference type="SUPFAM" id="SSF46689">
    <property type="entry name" value="Homeodomain-like"/>
    <property type="match status" value="1"/>
</dbReference>
<keyword evidence="6" id="KW-1185">Reference proteome</keyword>
<dbReference type="Proteomes" id="UP001174932">
    <property type="component" value="Unassembled WGS sequence"/>
</dbReference>
<evidence type="ECO:0000313" key="5">
    <source>
        <dbReference type="EMBL" id="MDO6965661.1"/>
    </source>
</evidence>
<dbReference type="Pfam" id="PF14525">
    <property type="entry name" value="AraC_binding_2"/>
    <property type="match status" value="1"/>
</dbReference>
<dbReference type="Gene3D" id="1.10.10.60">
    <property type="entry name" value="Homeodomain-like"/>
    <property type="match status" value="1"/>
</dbReference>
<evidence type="ECO:0000313" key="6">
    <source>
        <dbReference type="Proteomes" id="UP001174932"/>
    </source>
</evidence>
<name>A0ABT8YQ73_9HYPH</name>
<keyword evidence="1" id="KW-0805">Transcription regulation</keyword>
<comment type="caution">
    <text evidence="5">The sequence shown here is derived from an EMBL/GenBank/DDBJ whole genome shotgun (WGS) entry which is preliminary data.</text>
</comment>
<dbReference type="RefSeq" id="WP_304377587.1">
    <property type="nucleotide sequence ID" value="NZ_JAUOZU010000012.1"/>
</dbReference>
<feature type="domain" description="HTH araC/xylS-type" evidence="4">
    <location>
        <begin position="222"/>
        <end position="320"/>
    </location>
</feature>
<evidence type="ECO:0000259" key="4">
    <source>
        <dbReference type="PROSITE" id="PS01124"/>
    </source>
</evidence>
<dbReference type="InterPro" id="IPR050204">
    <property type="entry name" value="AraC_XylS_family_regulators"/>
</dbReference>
<reference evidence="5" key="2">
    <citation type="submission" date="2023-07" db="EMBL/GenBank/DDBJ databases">
        <authorList>
            <person name="Shen H."/>
        </authorList>
    </citation>
    <scope>NUCLEOTIDE SEQUENCE</scope>
    <source>
        <strain evidence="5">TNR-22</strain>
    </source>
</reference>
<accession>A0ABT8YQ73</accession>
<dbReference type="PANTHER" id="PTHR46796">
    <property type="entry name" value="HTH-TYPE TRANSCRIPTIONAL ACTIVATOR RHAS-RELATED"/>
    <property type="match status" value="1"/>
</dbReference>
<dbReference type="InterPro" id="IPR018060">
    <property type="entry name" value="HTH_AraC"/>
</dbReference>
<keyword evidence="2" id="KW-0238">DNA-binding</keyword>
<dbReference type="Pfam" id="PF12833">
    <property type="entry name" value="HTH_18"/>
    <property type="match status" value="1"/>
</dbReference>
<dbReference type="SMART" id="SM00342">
    <property type="entry name" value="HTH_ARAC"/>
    <property type="match status" value="1"/>
</dbReference>
<dbReference type="EMBL" id="JAUOZU010000012">
    <property type="protein sequence ID" value="MDO6965661.1"/>
    <property type="molecule type" value="Genomic_DNA"/>
</dbReference>
<reference evidence="5" key="1">
    <citation type="journal article" date="2015" name="Int. J. Syst. Evol. Microbiol.">
        <title>Rhizobium alvei sp. nov., isolated from a freshwater river.</title>
        <authorList>
            <person name="Sheu S.Y."/>
            <person name="Huang H.W."/>
            <person name="Young C.C."/>
            <person name="Chen W.M."/>
        </authorList>
    </citation>
    <scope>NUCLEOTIDE SEQUENCE</scope>
    <source>
        <strain evidence="5">TNR-22</strain>
    </source>
</reference>
<sequence>MDTNGKPLSNPDLEIKVRGEDGADQIAHFFDACGSIFRGELEQRDENRQYKVNLAGTQLGPLVLSKVLMTGGSFHYERDSRLIAASGLDLIFVQIITQGSDTRLVNGVEIRSRPGDVFIADLTRTMRTHAEHCGNFSFVVPRAAFGLQEVELDRLHDHYLPAESAAARLILNHIKMVWAARHEIAEQETVGVTTATAGLLAGFLSSGGSRGNDSYASASRYLQICQFIDLNLGDADLGPDMLAHRFNISRAALYRLFSETDGVANYIRERRLRFAFRRLTSTDRPNISAIGFSSGFGSVSSFIRAFKAKYGITPGETLERGAMQSIPAAGSPQGSILRSWIEIADRAVSASL</sequence>
<keyword evidence="3" id="KW-0804">Transcription</keyword>
<dbReference type="PROSITE" id="PS01124">
    <property type="entry name" value="HTH_ARAC_FAMILY_2"/>
    <property type="match status" value="1"/>
</dbReference>
<evidence type="ECO:0000256" key="2">
    <source>
        <dbReference type="ARBA" id="ARBA00023125"/>
    </source>
</evidence>
<protein>
    <submittedName>
        <fullName evidence="5">Helix-turn-helix domain-containing protein</fullName>
    </submittedName>
</protein>
<evidence type="ECO:0000256" key="1">
    <source>
        <dbReference type="ARBA" id="ARBA00023015"/>
    </source>
</evidence>
<dbReference type="InterPro" id="IPR009057">
    <property type="entry name" value="Homeodomain-like_sf"/>
</dbReference>
<dbReference type="PANTHER" id="PTHR46796:SF6">
    <property type="entry name" value="ARAC SUBFAMILY"/>
    <property type="match status" value="1"/>
</dbReference>
<gene>
    <name evidence="5" type="ORF">Q4481_16975</name>
</gene>